<comment type="caution">
    <text evidence="2">The sequence shown here is derived from an EMBL/GenBank/DDBJ whole genome shotgun (WGS) entry which is preliminary data.</text>
</comment>
<dbReference type="InterPro" id="IPR008927">
    <property type="entry name" value="6-PGluconate_DH-like_C_sf"/>
</dbReference>
<dbReference type="AlphaFoldDB" id="X1E6T4"/>
<accession>X1E6T4</accession>
<dbReference type="GO" id="GO:0051287">
    <property type="term" value="F:NAD binding"/>
    <property type="evidence" value="ECO:0007669"/>
    <property type="project" value="InterPro"/>
</dbReference>
<sequence>IAEMVKYTNNAFHALKVTFANEIGNICKQQEIDSHQVMEIFCLDQKLNLSPYYLKPGFAFGGSCLPKDLRALLYLSRHSDLQLPVMEAILPSNQRQVDLAINMVKNTGHKRVGILGFSFKAGTDDLRESPAVELIEQLIGKGYLVKVYDQNVSLANLHGANRIYIEREIPHIASLMCSSMDELVSESDVIVIGNKDQQFAERIMDIGEDQLIIDLVRISDSLDQYGANYEGLCW</sequence>
<feature type="domain" description="UDP-glucose/GDP-mannose dehydrogenase C-terminal" evidence="1">
    <location>
        <begin position="113"/>
        <end position="221"/>
    </location>
</feature>
<evidence type="ECO:0000259" key="1">
    <source>
        <dbReference type="SMART" id="SM00984"/>
    </source>
</evidence>
<dbReference type="InterPro" id="IPR014026">
    <property type="entry name" value="UDP-Glc/GDP-Man_DH_dimer"/>
</dbReference>
<dbReference type="EMBL" id="BART01021840">
    <property type="protein sequence ID" value="GAH04373.1"/>
    <property type="molecule type" value="Genomic_DNA"/>
</dbReference>
<dbReference type="PANTHER" id="PTHR43750:SF1">
    <property type="entry name" value="GDP-MANNOSE 6-DEHYDROGENASE"/>
    <property type="match status" value="1"/>
</dbReference>
<dbReference type="InterPro" id="IPR017476">
    <property type="entry name" value="UDP-Glc/GDP-Man"/>
</dbReference>
<proteinExistence type="predicted"/>
<dbReference type="Pfam" id="PF03720">
    <property type="entry name" value="UDPG_MGDP_dh_C"/>
    <property type="match status" value="1"/>
</dbReference>
<feature type="non-terminal residue" evidence="2">
    <location>
        <position position="1"/>
    </location>
</feature>
<dbReference type="Gene3D" id="3.40.50.720">
    <property type="entry name" value="NAD(P)-binding Rossmann-like Domain"/>
    <property type="match status" value="1"/>
</dbReference>
<dbReference type="PANTHER" id="PTHR43750">
    <property type="entry name" value="UDP-GLUCOSE 6-DEHYDROGENASE TUAD"/>
    <property type="match status" value="1"/>
</dbReference>
<dbReference type="GO" id="GO:0016628">
    <property type="term" value="F:oxidoreductase activity, acting on the CH-CH group of donors, NAD or NADP as acceptor"/>
    <property type="evidence" value="ECO:0007669"/>
    <property type="project" value="InterPro"/>
</dbReference>
<reference evidence="2" key="1">
    <citation type="journal article" date="2014" name="Front. Microbiol.">
        <title>High frequency of phylogenetically diverse reductive dehalogenase-homologous genes in deep subseafloor sedimentary metagenomes.</title>
        <authorList>
            <person name="Kawai M."/>
            <person name="Futagami T."/>
            <person name="Toyoda A."/>
            <person name="Takaki Y."/>
            <person name="Nishi S."/>
            <person name="Hori S."/>
            <person name="Arai W."/>
            <person name="Tsubouchi T."/>
            <person name="Morono Y."/>
            <person name="Uchiyama I."/>
            <person name="Ito T."/>
            <person name="Fujiyama A."/>
            <person name="Inagaki F."/>
            <person name="Takami H."/>
        </authorList>
    </citation>
    <scope>NUCLEOTIDE SEQUENCE</scope>
    <source>
        <strain evidence="2">Expedition CK06-06</strain>
    </source>
</reference>
<name>X1E6T4_9ZZZZ</name>
<dbReference type="InterPro" id="IPR014027">
    <property type="entry name" value="UDP-Glc/GDP-Man_DH_C"/>
</dbReference>
<protein>
    <recommendedName>
        <fullName evidence="1">UDP-glucose/GDP-mannose dehydrogenase C-terminal domain-containing protein</fullName>
    </recommendedName>
</protein>
<evidence type="ECO:0000313" key="2">
    <source>
        <dbReference type="EMBL" id="GAH04373.1"/>
    </source>
</evidence>
<dbReference type="SMART" id="SM00984">
    <property type="entry name" value="UDPG_MGDP_dh_C"/>
    <property type="match status" value="1"/>
</dbReference>
<dbReference type="PIRSF" id="PIRSF000124">
    <property type="entry name" value="UDPglc_GDPman_dh"/>
    <property type="match status" value="1"/>
</dbReference>
<dbReference type="InterPro" id="IPR036220">
    <property type="entry name" value="UDP-Glc/GDP-Man_DH_C_sf"/>
</dbReference>
<dbReference type="GO" id="GO:0016616">
    <property type="term" value="F:oxidoreductase activity, acting on the CH-OH group of donors, NAD or NADP as acceptor"/>
    <property type="evidence" value="ECO:0007669"/>
    <property type="project" value="InterPro"/>
</dbReference>
<dbReference type="SUPFAM" id="SSF52413">
    <property type="entry name" value="UDP-glucose/GDP-mannose dehydrogenase C-terminal domain"/>
    <property type="match status" value="1"/>
</dbReference>
<dbReference type="Gene3D" id="1.20.5.170">
    <property type="match status" value="1"/>
</dbReference>
<dbReference type="Pfam" id="PF00984">
    <property type="entry name" value="UDPG_MGDP_dh"/>
    <property type="match status" value="1"/>
</dbReference>
<dbReference type="InterPro" id="IPR028359">
    <property type="entry name" value="UDP_ManNAc/GlcNAc_DH"/>
</dbReference>
<dbReference type="SUPFAM" id="SSF48179">
    <property type="entry name" value="6-phosphogluconate dehydrogenase C-terminal domain-like"/>
    <property type="match status" value="1"/>
</dbReference>
<dbReference type="PIRSF" id="PIRSF500136">
    <property type="entry name" value="UDP_ManNAc_DH"/>
    <property type="match status" value="1"/>
</dbReference>
<dbReference type="GO" id="GO:0000271">
    <property type="term" value="P:polysaccharide biosynthetic process"/>
    <property type="evidence" value="ECO:0007669"/>
    <property type="project" value="InterPro"/>
</dbReference>
<gene>
    <name evidence="2" type="ORF">S01H4_40162</name>
</gene>
<organism evidence="2">
    <name type="scientific">marine sediment metagenome</name>
    <dbReference type="NCBI Taxonomy" id="412755"/>
    <lineage>
        <taxon>unclassified sequences</taxon>
        <taxon>metagenomes</taxon>
        <taxon>ecological metagenomes</taxon>
    </lineage>
</organism>